<organism evidence="1 3">
    <name type="scientific">Anaerobacillus isosaccharinicus</name>
    <dbReference type="NCBI Taxonomy" id="1532552"/>
    <lineage>
        <taxon>Bacteria</taxon>
        <taxon>Bacillati</taxon>
        <taxon>Bacillota</taxon>
        <taxon>Bacilli</taxon>
        <taxon>Bacillales</taxon>
        <taxon>Bacillaceae</taxon>
        <taxon>Anaerobacillus</taxon>
    </lineage>
</organism>
<dbReference type="OrthoDB" id="2970487at2"/>
<reference evidence="2 3" key="3">
    <citation type="journal article" date="2019" name="Int. J. Syst. Evol. Microbiol.">
        <title>Anaerobacillus isosaccharinicus sp. nov., an alkaliphilic bacterium which degrades isosaccharinic acid.</title>
        <authorList>
            <person name="Bassil N.M."/>
            <person name="Lloyd J.R."/>
        </authorList>
    </citation>
    <scope>NUCLEOTIDE SEQUENCE [LARGE SCALE GENOMIC DNA]</scope>
    <source>
        <strain evidence="2 3">NB2006</strain>
    </source>
</reference>
<proteinExistence type="predicted"/>
<accession>A0A1S2KW34</accession>
<evidence type="ECO:0000313" key="2">
    <source>
        <dbReference type="EMBL" id="QOY36849.1"/>
    </source>
</evidence>
<keyword evidence="3" id="KW-1185">Reference proteome</keyword>
<protein>
    <submittedName>
        <fullName evidence="1">Uncharacterized protein</fullName>
    </submittedName>
</protein>
<gene>
    <name evidence="2" type="ORF">AWH56_004125</name>
    <name evidence="1" type="ORF">AWH56_23270</name>
</gene>
<dbReference type="Proteomes" id="UP000180175">
    <property type="component" value="Chromosome"/>
</dbReference>
<dbReference type="EMBL" id="CP063356">
    <property type="protein sequence ID" value="QOY36849.1"/>
    <property type="molecule type" value="Genomic_DNA"/>
</dbReference>
<evidence type="ECO:0000313" key="1">
    <source>
        <dbReference type="EMBL" id="OIJ04340.1"/>
    </source>
</evidence>
<sequence>MKDSKIYASMILSILSSSKDKTSALRAVQQNFVFQGTLRMDIEALFEKYNNCEKKLINEYIFLVDQFNSNTYPYLANISLRPTRRTHCHTS</sequence>
<evidence type="ECO:0000313" key="3">
    <source>
        <dbReference type="Proteomes" id="UP000180175"/>
    </source>
</evidence>
<name>A0A1S2KW34_9BACI</name>
<dbReference type="RefSeq" id="WP_071319308.1">
    <property type="nucleotide sequence ID" value="NZ_CP063356.2"/>
</dbReference>
<dbReference type="AlphaFoldDB" id="A0A1S2KW34"/>
<reference evidence="2 3" key="2">
    <citation type="journal article" date="2017" name="Genome Announc.">
        <title>Draft Genome Sequences of Four Alkaliphilic Bacteria Belonging to the Anaerobacillus Genus.</title>
        <authorList>
            <person name="Bassil N.M."/>
            <person name="Lloyd J.R."/>
        </authorList>
    </citation>
    <scope>NUCLEOTIDE SEQUENCE [LARGE SCALE GENOMIC DNA]</scope>
    <source>
        <strain evidence="2 3">NB2006</strain>
    </source>
</reference>
<reference evidence="2" key="4">
    <citation type="submission" date="2020-10" db="EMBL/GenBank/DDBJ databases">
        <authorList>
            <person name="Bassil N.M."/>
            <person name="Lloyd J.R."/>
        </authorList>
    </citation>
    <scope>NUCLEOTIDE SEQUENCE</scope>
    <source>
        <strain evidence="2">NB2006</strain>
    </source>
</reference>
<dbReference type="KEGG" id="aia:AWH56_004125"/>
<reference evidence="1 3" key="1">
    <citation type="submission" date="2016-10" db="EMBL/GenBank/DDBJ databases">
        <title>Draft genome sequences of four alkaliphilic bacteria belonging to the Anaerobacillus genus.</title>
        <authorList>
            <person name="Bassil N.M."/>
            <person name="Lloyd J.R."/>
        </authorList>
    </citation>
    <scope>NUCLEOTIDE SEQUENCE [LARGE SCALE GENOMIC DNA]</scope>
    <source>
        <strain evidence="1 3">NB2006</strain>
    </source>
</reference>
<dbReference type="EMBL" id="LQXD01000201">
    <property type="protein sequence ID" value="OIJ04340.1"/>
    <property type="molecule type" value="Genomic_DNA"/>
</dbReference>